<dbReference type="HOGENOM" id="CLU_2223263_0_0_1"/>
<keyword evidence="2" id="KW-1185">Reference proteome</keyword>
<proteinExistence type="predicted"/>
<dbReference type="EMBL" id="KE721224">
    <property type="protein sequence ID" value="ERF71358.1"/>
    <property type="molecule type" value="Genomic_DNA"/>
</dbReference>
<organism evidence="1 2">
    <name type="scientific">Endocarpon pusillum (strain Z07020 / HMAS-L-300199)</name>
    <name type="common">Lichen-forming fungus</name>
    <dbReference type="NCBI Taxonomy" id="1263415"/>
    <lineage>
        <taxon>Eukaryota</taxon>
        <taxon>Fungi</taxon>
        <taxon>Dikarya</taxon>
        <taxon>Ascomycota</taxon>
        <taxon>Pezizomycotina</taxon>
        <taxon>Eurotiomycetes</taxon>
        <taxon>Chaetothyriomycetidae</taxon>
        <taxon>Verrucariales</taxon>
        <taxon>Verrucariaceae</taxon>
        <taxon>Endocarpon</taxon>
    </lineage>
</organism>
<evidence type="ECO:0000313" key="1">
    <source>
        <dbReference type="EMBL" id="ERF71358.1"/>
    </source>
</evidence>
<dbReference type="Proteomes" id="UP000019373">
    <property type="component" value="Unassembled WGS sequence"/>
</dbReference>
<reference evidence="2" key="1">
    <citation type="journal article" date="2014" name="BMC Genomics">
        <title>Genome characteristics reveal the impact of lichenization on lichen-forming fungus Endocarpon pusillum Hedwig (Verrucariales, Ascomycota).</title>
        <authorList>
            <person name="Wang Y.-Y."/>
            <person name="Liu B."/>
            <person name="Zhang X.-Y."/>
            <person name="Zhou Q.-M."/>
            <person name="Zhang T."/>
            <person name="Li H."/>
            <person name="Yu Y.-F."/>
            <person name="Zhang X.-L."/>
            <person name="Hao X.-Y."/>
            <person name="Wang M."/>
            <person name="Wang L."/>
            <person name="Wei J.-C."/>
        </authorList>
    </citation>
    <scope>NUCLEOTIDE SEQUENCE [LARGE SCALE GENOMIC DNA]</scope>
    <source>
        <strain evidence="2">Z07020 / HMAS-L-300199</strain>
    </source>
</reference>
<name>U1GGW8_ENDPU</name>
<dbReference type="GeneID" id="19238554"/>
<gene>
    <name evidence="1" type="ORF">EPUS_03513</name>
</gene>
<sequence>MSIDMSTSTSSVRLEVYDRLKKAFNHLSSMLDAHLTDEVLYKLAVDHVQMDLENETERGGPYFLPMSQECMDSLNKRPEFAITFDEEWSNSIPSVPDVPISVKCLN</sequence>
<dbReference type="RefSeq" id="XP_007803060.1">
    <property type="nucleotide sequence ID" value="XM_007804869.1"/>
</dbReference>
<accession>U1GGW8</accession>
<evidence type="ECO:0000313" key="2">
    <source>
        <dbReference type="Proteomes" id="UP000019373"/>
    </source>
</evidence>
<protein>
    <submittedName>
        <fullName evidence="1">Uncharacterized protein</fullName>
    </submittedName>
</protein>
<dbReference type="AlphaFoldDB" id="U1GGW8"/>